<sequence>MIFYDKQPDIFALKRNMKHYIIGVLSLIFVFSCTTDDTVYEVGSDFIENNIQLRVIDTFAVKAGTFKLDSLITSSTNRILLGNVKDETLGSLTSKSYMQLVANTFTIDARAVYDSIGFVLNYDTYYYGDTTKVQTYKLHRITETVEPKDVDNFYNTSSLVYDAAVLGQTSFIPNPNKATDSIFIKMDDILGEDIFTKIVDNDINTTDDFLQYFKGLAIVPDISENNHVLGFNAQSTANITGNSSMRLYYSINDDDSEDNSYYVDFTIPSADKQFNEIQTDLSNTIIGDFVDNEEIKLSENTNNSIYTQAGSGLTSRIEIPSIKKLAEISENATTLSAILTFNPLKGSFNKSNPLPNTLSVYVVDHKNRILKQLTDIDGNVAAAFLFEEEDEFSENNYYSVDLSGFVEEILFSDINLNYALMIQYDNFSNNVNNIVIEHNPNTNKEIKLSVKYLTY</sequence>
<comment type="caution">
    <text evidence="1">The sequence shown here is derived from an EMBL/GenBank/DDBJ whole genome shotgun (WGS) entry which is preliminary data.</text>
</comment>
<protein>
    <recommendedName>
        <fullName evidence="3">DUF4270 domain-containing protein</fullName>
    </recommendedName>
</protein>
<reference evidence="2" key="1">
    <citation type="submission" date="2016-02" db="EMBL/GenBank/DDBJ databases">
        <authorList>
            <person name="Shin S.-K."/>
            <person name="Yi H."/>
            <person name="Kim E."/>
        </authorList>
    </citation>
    <scope>NUCLEOTIDE SEQUENCE [LARGE SCALE GENOMIC DNA]</scope>
    <source>
        <strain evidence="2">LPB0003</strain>
    </source>
</reference>
<dbReference type="Pfam" id="PF14092">
    <property type="entry name" value="DUF4270"/>
    <property type="match status" value="1"/>
</dbReference>
<keyword evidence="2" id="KW-1185">Reference proteome</keyword>
<accession>A0A1B8TXW3</accession>
<dbReference type="KEGG" id="pob:LPB03_03915"/>
<dbReference type="STRING" id="1774273.LPB03_03915"/>
<evidence type="ECO:0000313" key="2">
    <source>
        <dbReference type="Proteomes" id="UP000092584"/>
    </source>
</evidence>
<dbReference type="PROSITE" id="PS51257">
    <property type="entry name" value="PROKAR_LIPOPROTEIN"/>
    <property type="match status" value="1"/>
</dbReference>
<gene>
    <name evidence="1" type="ORF">LPB3_08580</name>
</gene>
<dbReference type="InterPro" id="IPR025366">
    <property type="entry name" value="DUF4270"/>
</dbReference>
<proteinExistence type="predicted"/>
<evidence type="ECO:0000313" key="1">
    <source>
        <dbReference type="EMBL" id="OBY64430.1"/>
    </source>
</evidence>
<organism evidence="1 2">
    <name type="scientific">Polaribacter vadi</name>
    <dbReference type="NCBI Taxonomy" id="1774273"/>
    <lineage>
        <taxon>Bacteria</taxon>
        <taxon>Pseudomonadati</taxon>
        <taxon>Bacteroidota</taxon>
        <taxon>Flavobacteriia</taxon>
        <taxon>Flavobacteriales</taxon>
        <taxon>Flavobacteriaceae</taxon>
    </lineage>
</organism>
<dbReference type="AlphaFoldDB" id="A0A1B8TXW3"/>
<dbReference type="EMBL" id="LSFM01000022">
    <property type="protein sequence ID" value="OBY64430.1"/>
    <property type="molecule type" value="Genomic_DNA"/>
</dbReference>
<evidence type="ECO:0008006" key="3">
    <source>
        <dbReference type="Google" id="ProtNLM"/>
    </source>
</evidence>
<name>A0A1B8TXW3_9FLAO</name>
<dbReference type="Proteomes" id="UP000092584">
    <property type="component" value="Unassembled WGS sequence"/>
</dbReference>